<keyword evidence="4 6" id="KW-0808">Transferase</keyword>
<keyword evidence="3 6" id="KW-0328">Glycosyltransferase</keyword>
<accession>A0A9X3SJU4</accession>
<dbReference type="EC" id="2.4.-.-" evidence="6"/>
<evidence type="ECO:0000256" key="3">
    <source>
        <dbReference type="ARBA" id="ARBA00022676"/>
    </source>
</evidence>
<protein>
    <submittedName>
        <fullName evidence="6">Glycosyltransferase</fullName>
        <ecNumber evidence="6">2.4.-.-</ecNumber>
    </submittedName>
</protein>
<dbReference type="Gene3D" id="3.90.550.10">
    <property type="entry name" value="Spore Coat Polysaccharide Biosynthesis Protein SpsA, Chain A"/>
    <property type="match status" value="1"/>
</dbReference>
<dbReference type="CDD" id="cd00761">
    <property type="entry name" value="Glyco_tranf_GTA_type"/>
    <property type="match status" value="1"/>
</dbReference>
<keyword evidence="7" id="KW-1185">Reference proteome</keyword>
<organism evidence="6 7">
    <name type="scientific">Solirubrobacter phytolaccae</name>
    <dbReference type="NCBI Taxonomy" id="1404360"/>
    <lineage>
        <taxon>Bacteria</taxon>
        <taxon>Bacillati</taxon>
        <taxon>Actinomycetota</taxon>
        <taxon>Thermoleophilia</taxon>
        <taxon>Solirubrobacterales</taxon>
        <taxon>Solirubrobacteraceae</taxon>
        <taxon>Solirubrobacter</taxon>
    </lineage>
</organism>
<dbReference type="GO" id="GO:0016757">
    <property type="term" value="F:glycosyltransferase activity"/>
    <property type="evidence" value="ECO:0007669"/>
    <property type="project" value="UniProtKB-KW"/>
</dbReference>
<dbReference type="EMBL" id="JAPDDP010000129">
    <property type="protein sequence ID" value="MDA0185642.1"/>
    <property type="molecule type" value="Genomic_DNA"/>
</dbReference>
<dbReference type="InterPro" id="IPR001173">
    <property type="entry name" value="Glyco_trans_2-like"/>
</dbReference>
<comment type="pathway">
    <text evidence="1">Cell wall biogenesis; cell wall polysaccharide biosynthesis.</text>
</comment>
<comment type="similarity">
    <text evidence="2">Belongs to the glycosyltransferase 2 family.</text>
</comment>
<evidence type="ECO:0000313" key="7">
    <source>
        <dbReference type="Proteomes" id="UP001147653"/>
    </source>
</evidence>
<evidence type="ECO:0000256" key="2">
    <source>
        <dbReference type="ARBA" id="ARBA00006739"/>
    </source>
</evidence>
<comment type="caution">
    <text evidence="6">The sequence shown here is derived from an EMBL/GenBank/DDBJ whole genome shotgun (WGS) entry which is preliminary data.</text>
</comment>
<dbReference type="RefSeq" id="WP_270030156.1">
    <property type="nucleotide sequence ID" value="NZ_JAPDDP010000129.1"/>
</dbReference>
<evidence type="ECO:0000313" key="6">
    <source>
        <dbReference type="EMBL" id="MDA0185642.1"/>
    </source>
</evidence>
<dbReference type="SUPFAM" id="SSF53448">
    <property type="entry name" value="Nucleotide-diphospho-sugar transferases"/>
    <property type="match status" value="1"/>
</dbReference>
<reference evidence="6" key="1">
    <citation type="submission" date="2022-10" db="EMBL/GenBank/DDBJ databases">
        <title>The WGS of Solirubrobacter phytolaccae KCTC 29190.</title>
        <authorList>
            <person name="Jiang Z."/>
        </authorList>
    </citation>
    <scope>NUCLEOTIDE SEQUENCE</scope>
    <source>
        <strain evidence="6">KCTC 29190</strain>
    </source>
</reference>
<gene>
    <name evidence="6" type="ORF">OJ997_35380</name>
</gene>
<dbReference type="PANTHER" id="PTHR43179:SF12">
    <property type="entry name" value="GALACTOFURANOSYLTRANSFERASE GLFT2"/>
    <property type="match status" value="1"/>
</dbReference>
<evidence type="ECO:0000256" key="4">
    <source>
        <dbReference type="ARBA" id="ARBA00022679"/>
    </source>
</evidence>
<dbReference type="InterPro" id="IPR029044">
    <property type="entry name" value="Nucleotide-diphossugar_trans"/>
</dbReference>
<evidence type="ECO:0000256" key="1">
    <source>
        <dbReference type="ARBA" id="ARBA00004776"/>
    </source>
</evidence>
<sequence>MDGDTLLGGEPFQLVRLRPESLARVRAWNDGEPVGDGGALARDLVMANLAQPIPPPLHAPVTTVIPVRNREVLARPATDELIIVDDASERPIPGALRRDVRGGAAAARNDGLRAARHEIVALLDSDTVPEPGWLEPLLAHFNDPEVDIVAPRIVPFEPKAPGPLSAYEARRSPLDRGEHAARVVPYGRVPFVPGAALLVRRHVRFDETFTRGGEDVELVWRTPYVRYEPASRVAHAHRTDPKAWLARRVYYGRTAAQVAKRHPGKARPLHVSPWTTAAYAALLVNQPKAALAITATATTLLARDVPPITAAELAALGSLRSGRVVANALSRHWWPLALLHPRARLAFLKSPLALLDDLAYGTGVWLGCAQHRTLDPLLPAKGWKLVRRRL</sequence>
<name>A0A9X3SJU4_9ACTN</name>
<dbReference type="PANTHER" id="PTHR43179">
    <property type="entry name" value="RHAMNOSYLTRANSFERASE WBBL"/>
    <property type="match status" value="1"/>
</dbReference>
<proteinExistence type="inferred from homology"/>
<feature type="domain" description="Glycosyltransferase 2-like" evidence="5">
    <location>
        <begin position="76"/>
        <end position="169"/>
    </location>
</feature>
<dbReference type="Pfam" id="PF00535">
    <property type="entry name" value="Glycos_transf_2"/>
    <property type="match status" value="1"/>
</dbReference>
<dbReference type="AlphaFoldDB" id="A0A9X3SJU4"/>
<dbReference type="Proteomes" id="UP001147653">
    <property type="component" value="Unassembled WGS sequence"/>
</dbReference>
<evidence type="ECO:0000259" key="5">
    <source>
        <dbReference type="Pfam" id="PF00535"/>
    </source>
</evidence>